<evidence type="ECO:0000313" key="2">
    <source>
        <dbReference type="Proteomes" id="UP000030752"/>
    </source>
</evidence>
<dbReference type="HOGENOM" id="CLU_058257_0_0_1"/>
<dbReference type="Proteomes" id="UP000030752">
    <property type="component" value="Unassembled WGS sequence"/>
</dbReference>
<keyword evidence="2" id="KW-1185">Reference proteome</keyword>
<dbReference type="InParanoid" id="W2RSF1"/>
<dbReference type="eggNOG" id="ENOG502S5WX">
    <property type="taxonomic scope" value="Eukaryota"/>
</dbReference>
<organism evidence="1 2">
    <name type="scientific">Cyphellophora europaea (strain CBS 101466)</name>
    <name type="common">Phialophora europaea</name>
    <dbReference type="NCBI Taxonomy" id="1220924"/>
    <lineage>
        <taxon>Eukaryota</taxon>
        <taxon>Fungi</taxon>
        <taxon>Dikarya</taxon>
        <taxon>Ascomycota</taxon>
        <taxon>Pezizomycotina</taxon>
        <taxon>Eurotiomycetes</taxon>
        <taxon>Chaetothyriomycetidae</taxon>
        <taxon>Chaetothyriales</taxon>
        <taxon>Cyphellophoraceae</taxon>
        <taxon>Cyphellophora</taxon>
    </lineage>
</organism>
<name>W2RSF1_CYPE1</name>
<accession>W2RSF1</accession>
<dbReference type="EMBL" id="KB822721">
    <property type="protein sequence ID" value="ETN39426.1"/>
    <property type="molecule type" value="Genomic_DNA"/>
</dbReference>
<evidence type="ECO:0000313" key="1">
    <source>
        <dbReference type="EMBL" id="ETN39426.1"/>
    </source>
</evidence>
<dbReference type="AlphaFoldDB" id="W2RSF1"/>
<reference evidence="1 2" key="1">
    <citation type="submission" date="2013-03" db="EMBL/GenBank/DDBJ databases">
        <title>The Genome Sequence of Phialophora europaea CBS 101466.</title>
        <authorList>
            <consortium name="The Broad Institute Genomics Platform"/>
            <person name="Cuomo C."/>
            <person name="de Hoog S."/>
            <person name="Gorbushina A."/>
            <person name="Walker B."/>
            <person name="Young S.K."/>
            <person name="Zeng Q."/>
            <person name="Gargeya S."/>
            <person name="Fitzgerald M."/>
            <person name="Haas B."/>
            <person name="Abouelleil A."/>
            <person name="Allen A.W."/>
            <person name="Alvarado L."/>
            <person name="Arachchi H.M."/>
            <person name="Berlin A.M."/>
            <person name="Chapman S.B."/>
            <person name="Gainer-Dewar J."/>
            <person name="Goldberg J."/>
            <person name="Griggs A."/>
            <person name="Gujja S."/>
            <person name="Hansen M."/>
            <person name="Howarth C."/>
            <person name="Imamovic A."/>
            <person name="Ireland A."/>
            <person name="Larimer J."/>
            <person name="McCowan C."/>
            <person name="Murphy C."/>
            <person name="Pearson M."/>
            <person name="Poon T.W."/>
            <person name="Priest M."/>
            <person name="Roberts A."/>
            <person name="Saif S."/>
            <person name="Shea T."/>
            <person name="Sisk P."/>
            <person name="Sykes S."/>
            <person name="Wortman J."/>
            <person name="Nusbaum C."/>
            <person name="Birren B."/>
        </authorList>
    </citation>
    <scope>NUCLEOTIDE SEQUENCE [LARGE SCALE GENOMIC DNA]</scope>
    <source>
        <strain evidence="1 2">CBS 101466</strain>
    </source>
</reference>
<sequence length="219" mass="24481">MTTRDEQYQQIKSALLSADHDFLTLPSSPAQLHLSQQASSGSRPTIASLSLHPALEAALHLLNNDLPAAHFLVRHAQSAPAWECMYLHGILHRIEGDIQNARCWYGDVKDSEALTSVWSAAETSWEDFLNRVEISRDSVASRKGSKTQVAASEGVDWEKEEEELKNMSSWELRKVLEHLEEKFGTKEVVDSSDMWVQPGGKHADKANAMIVGGEGWREF</sequence>
<dbReference type="RefSeq" id="XP_008718211.1">
    <property type="nucleotide sequence ID" value="XM_008719989.1"/>
</dbReference>
<dbReference type="VEuPathDB" id="FungiDB:HMPREF1541_05649"/>
<proteinExistence type="predicted"/>
<protein>
    <submittedName>
        <fullName evidence="1">Uncharacterized protein</fullName>
    </submittedName>
</protein>
<dbReference type="OrthoDB" id="2306919at2759"/>
<dbReference type="GeneID" id="19972988"/>
<dbReference type="STRING" id="1220924.W2RSF1"/>
<gene>
    <name evidence="1" type="ORF">HMPREF1541_05649</name>
</gene>